<dbReference type="Pfam" id="PF00472">
    <property type="entry name" value="RF-1"/>
    <property type="match status" value="1"/>
</dbReference>
<dbReference type="Proteomes" id="UP000192247">
    <property type="component" value="Unassembled WGS sequence"/>
</dbReference>
<reference evidence="7 8" key="1">
    <citation type="journal article" date="2017" name="Gigascience">
        <title>Draft genome of the honey bee ectoparasitic mite, Tropilaelaps mercedesae, is shaped by the parasitic life history.</title>
        <authorList>
            <person name="Dong X."/>
            <person name="Armstrong S.D."/>
            <person name="Xia D."/>
            <person name="Makepeace B.L."/>
            <person name="Darby A.C."/>
            <person name="Kadowaki T."/>
        </authorList>
    </citation>
    <scope>NUCLEOTIDE SEQUENCE [LARGE SCALE GENOMIC DNA]</scope>
    <source>
        <strain evidence="7">Wuxi-XJTLU</strain>
    </source>
</reference>
<organism evidence="7 8">
    <name type="scientific">Tropilaelaps mercedesae</name>
    <dbReference type="NCBI Taxonomy" id="418985"/>
    <lineage>
        <taxon>Eukaryota</taxon>
        <taxon>Metazoa</taxon>
        <taxon>Ecdysozoa</taxon>
        <taxon>Arthropoda</taxon>
        <taxon>Chelicerata</taxon>
        <taxon>Arachnida</taxon>
        <taxon>Acari</taxon>
        <taxon>Parasitiformes</taxon>
        <taxon>Mesostigmata</taxon>
        <taxon>Gamasina</taxon>
        <taxon>Dermanyssoidea</taxon>
        <taxon>Laelapidae</taxon>
        <taxon>Tropilaelaps</taxon>
    </lineage>
</organism>
<evidence type="ECO:0000256" key="4">
    <source>
        <dbReference type="ARBA" id="ARBA00023128"/>
    </source>
</evidence>
<dbReference type="GO" id="GO:0005739">
    <property type="term" value="C:mitochondrion"/>
    <property type="evidence" value="ECO:0007669"/>
    <property type="project" value="UniProtKB-SubCell"/>
</dbReference>
<dbReference type="InterPro" id="IPR000352">
    <property type="entry name" value="Pep_chain_release_fac_I"/>
</dbReference>
<dbReference type="PANTHER" id="PTHR46203">
    <property type="entry name" value="PROBABLE PEPTIDE CHAIN RELEASE FACTOR C12ORF65"/>
    <property type="match status" value="1"/>
</dbReference>
<proteinExistence type="inferred from homology"/>
<protein>
    <submittedName>
        <fullName evidence="7">Putative peptide chain release factor C12orf65-like protein</fullName>
    </submittedName>
</protein>
<dbReference type="SUPFAM" id="SSF75620">
    <property type="entry name" value="Release factor"/>
    <property type="match status" value="1"/>
</dbReference>
<feature type="compositionally biased region" description="Basic and acidic residues" evidence="5">
    <location>
        <begin position="191"/>
        <end position="216"/>
    </location>
</feature>
<dbReference type="OrthoDB" id="277888at2759"/>
<dbReference type="GO" id="GO:0003747">
    <property type="term" value="F:translation release factor activity"/>
    <property type="evidence" value="ECO:0007669"/>
    <property type="project" value="InterPro"/>
</dbReference>
<comment type="caution">
    <text evidence="7">The sequence shown here is derived from an EMBL/GenBank/DDBJ whole genome shotgun (WGS) entry which is preliminary data.</text>
</comment>
<dbReference type="Gene3D" id="3.30.160.20">
    <property type="match status" value="1"/>
</dbReference>
<evidence type="ECO:0000256" key="5">
    <source>
        <dbReference type="SAM" id="MobiDB-lite"/>
    </source>
</evidence>
<evidence type="ECO:0000256" key="1">
    <source>
        <dbReference type="ARBA" id="ARBA00004173"/>
    </source>
</evidence>
<dbReference type="InterPro" id="IPR052405">
    <property type="entry name" value="Mito_Transl_Release_Factor"/>
</dbReference>
<keyword evidence="3" id="KW-0809">Transit peptide</keyword>
<evidence type="ECO:0000256" key="2">
    <source>
        <dbReference type="ARBA" id="ARBA00010835"/>
    </source>
</evidence>
<feature type="region of interest" description="Disordered" evidence="5">
    <location>
        <begin position="156"/>
        <end position="216"/>
    </location>
</feature>
<comment type="similarity">
    <text evidence="2">Belongs to the prokaryotic/mitochondrial release factor family.</text>
</comment>
<gene>
    <name evidence="7" type="ORF">BIW11_09754</name>
</gene>
<comment type="subcellular location">
    <subcellularLocation>
        <location evidence="1">Mitochondrion</location>
    </subcellularLocation>
</comment>
<name>A0A1V9XIR8_9ACAR</name>
<dbReference type="AlphaFoldDB" id="A0A1V9XIR8"/>
<evidence type="ECO:0000313" key="8">
    <source>
        <dbReference type="Proteomes" id="UP000192247"/>
    </source>
</evidence>
<keyword evidence="4" id="KW-0496">Mitochondrion</keyword>
<dbReference type="EMBL" id="MNPL01009993">
    <property type="protein sequence ID" value="OQR73407.1"/>
    <property type="molecule type" value="Genomic_DNA"/>
</dbReference>
<keyword evidence="8" id="KW-1185">Reference proteome</keyword>
<dbReference type="STRING" id="418985.A0A1V9XIR8"/>
<evidence type="ECO:0000313" key="7">
    <source>
        <dbReference type="EMBL" id="OQR73407.1"/>
    </source>
</evidence>
<dbReference type="InParanoid" id="A0A1V9XIR8"/>
<dbReference type="InterPro" id="IPR045853">
    <property type="entry name" value="Pep_chain_release_fac_I_sf"/>
</dbReference>
<feature type="compositionally biased region" description="Basic and acidic residues" evidence="5">
    <location>
        <begin position="169"/>
        <end position="178"/>
    </location>
</feature>
<sequence>MFMKQSSRTTLVHSSLVVLNRSRKAERAMPKPCYTHSANSFHKLIARLPFLSSPTELKEVPKNRCRSRVPVLNEAELEEQVVKGSGPGGQSVNKSVNCVILCHVPTHTVVRCHESRLLHENRKLARKMLIEKLDDLWNGEMSLRRQKEALRKQQKAKLEAKARKQREKRKLEKAELEAAKLNSPPEEDATADARCEQADYEEYGHNPWEQKGDFRR</sequence>
<accession>A0A1V9XIR8</accession>
<evidence type="ECO:0000259" key="6">
    <source>
        <dbReference type="Pfam" id="PF00472"/>
    </source>
</evidence>
<dbReference type="PANTHER" id="PTHR46203:SF1">
    <property type="entry name" value="MITOCHONDRIAL TRANSLATION RELEASE FACTOR IN RESCUE"/>
    <property type="match status" value="1"/>
</dbReference>
<feature type="domain" description="Prokaryotic-type class I peptide chain release factors" evidence="6">
    <location>
        <begin position="72"/>
        <end position="169"/>
    </location>
</feature>
<dbReference type="FunCoup" id="A0A1V9XIR8">
    <property type="interactions" value="697"/>
</dbReference>
<evidence type="ECO:0000256" key="3">
    <source>
        <dbReference type="ARBA" id="ARBA00022946"/>
    </source>
</evidence>